<keyword evidence="6" id="KW-0805">Transcription regulation</keyword>
<comment type="caution">
    <text evidence="13">The sequence shown here is derived from an EMBL/GenBank/DDBJ whole genome shotgun (WGS) entry which is preliminary data.</text>
</comment>
<evidence type="ECO:0000256" key="8">
    <source>
        <dbReference type="ARBA" id="ARBA00023242"/>
    </source>
</evidence>
<dbReference type="OrthoDB" id="515401at2759"/>
<evidence type="ECO:0000256" key="6">
    <source>
        <dbReference type="ARBA" id="ARBA00023015"/>
    </source>
</evidence>
<evidence type="ECO:0000256" key="3">
    <source>
        <dbReference type="ARBA" id="ARBA00022737"/>
    </source>
</evidence>
<comment type="subcellular location">
    <subcellularLocation>
        <location evidence="1">Nucleus</location>
    </subcellularLocation>
</comment>
<evidence type="ECO:0000313" key="13">
    <source>
        <dbReference type="EMBL" id="KAF3218711.1"/>
    </source>
</evidence>
<dbReference type="GO" id="GO:0005634">
    <property type="term" value="C:nucleus"/>
    <property type="evidence" value="ECO:0007669"/>
    <property type="project" value="UniProtKB-SubCell"/>
</dbReference>
<dbReference type="EMBL" id="WIWT01000012">
    <property type="protein sequence ID" value="KAF3217999.1"/>
    <property type="molecule type" value="Genomic_DNA"/>
</dbReference>
<organism evidence="13 14">
    <name type="scientific">Orbilia oligospora</name>
    <name type="common">Nematode-trapping fungus</name>
    <name type="synonym">Arthrobotrys oligospora</name>
    <dbReference type="NCBI Taxonomy" id="2813651"/>
    <lineage>
        <taxon>Eukaryota</taxon>
        <taxon>Fungi</taxon>
        <taxon>Dikarya</taxon>
        <taxon>Ascomycota</taxon>
        <taxon>Pezizomycotina</taxon>
        <taxon>Orbiliomycetes</taxon>
        <taxon>Orbiliales</taxon>
        <taxon>Orbiliaceae</taxon>
        <taxon>Orbilia</taxon>
    </lineage>
</organism>
<feature type="region of interest" description="Disordered" evidence="10">
    <location>
        <begin position="1"/>
        <end position="42"/>
    </location>
</feature>
<feature type="region of interest" description="Disordered" evidence="10">
    <location>
        <begin position="80"/>
        <end position="128"/>
    </location>
</feature>
<dbReference type="FunFam" id="3.30.50.10:FF:000039">
    <property type="entry name" value="Siderophore transcription factor SreA"/>
    <property type="match status" value="1"/>
</dbReference>
<feature type="compositionally biased region" description="Polar residues" evidence="10">
    <location>
        <begin position="773"/>
        <end position="786"/>
    </location>
</feature>
<feature type="compositionally biased region" description="Basic and acidic residues" evidence="10">
    <location>
        <begin position="670"/>
        <end position="679"/>
    </location>
</feature>
<dbReference type="Gene3D" id="3.30.50.10">
    <property type="entry name" value="Erythroid Transcription Factor GATA-1, subunit A"/>
    <property type="match status" value="2"/>
</dbReference>
<dbReference type="FunFam" id="3.30.50.10:FF:000007">
    <property type="entry name" value="Nitrogen regulatory AreA, N-terminal"/>
    <property type="match status" value="1"/>
</dbReference>
<feature type="compositionally biased region" description="Pro residues" evidence="10">
    <location>
        <begin position="395"/>
        <end position="404"/>
    </location>
</feature>
<dbReference type="Proteomes" id="UP000614610">
    <property type="component" value="Unassembled WGS sequence"/>
</dbReference>
<dbReference type="EMBL" id="WIPF01000053">
    <property type="protein sequence ID" value="KAF3218711.1"/>
    <property type="molecule type" value="Genomic_DNA"/>
</dbReference>
<dbReference type="PANTHER" id="PTHR10071">
    <property type="entry name" value="TRANSCRIPTION FACTOR GATA FAMILY MEMBER"/>
    <property type="match status" value="1"/>
</dbReference>
<gene>
    <name evidence="13" type="primary">CIR1</name>
    <name evidence="13" type="ORF">TWF191_008156</name>
    <name evidence="12" type="ORF">TWF679_001412</name>
</gene>
<keyword evidence="2" id="KW-0479">Metal-binding</keyword>
<proteinExistence type="predicted"/>
<dbReference type="Proteomes" id="UP000483672">
    <property type="component" value="Unassembled WGS sequence"/>
</dbReference>
<feature type="region of interest" description="Disordered" evidence="10">
    <location>
        <begin position="379"/>
        <end position="476"/>
    </location>
</feature>
<keyword evidence="7" id="KW-0804">Transcription</keyword>
<feature type="compositionally biased region" description="Polar residues" evidence="10">
    <location>
        <begin position="147"/>
        <end position="161"/>
    </location>
</feature>
<protein>
    <submittedName>
        <fullName evidence="13">Putative electron transfer flavoprotein subunit</fullName>
    </submittedName>
</protein>
<dbReference type="CDD" id="cd00202">
    <property type="entry name" value="ZnF_GATA"/>
    <property type="match status" value="2"/>
</dbReference>
<evidence type="ECO:0000256" key="10">
    <source>
        <dbReference type="SAM" id="MobiDB-lite"/>
    </source>
</evidence>
<feature type="compositionally biased region" description="Low complexity" evidence="10">
    <location>
        <begin position="703"/>
        <end position="716"/>
    </location>
</feature>
<dbReference type="PRINTS" id="PR00619">
    <property type="entry name" value="GATAZNFINGER"/>
</dbReference>
<evidence type="ECO:0000256" key="7">
    <source>
        <dbReference type="ARBA" id="ARBA00023163"/>
    </source>
</evidence>
<feature type="region of interest" description="Disordered" evidence="10">
    <location>
        <begin position="611"/>
        <end position="652"/>
    </location>
</feature>
<feature type="domain" description="GATA-type" evidence="11">
    <location>
        <begin position="154"/>
        <end position="201"/>
    </location>
</feature>
<evidence type="ECO:0000256" key="9">
    <source>
        <dbReference type="PROSITE-ProRule" id="PRU00094"/>
    </source>
</evidence>
<feature type="compositionally biased region" description="Low complexity" evidence="10">
    <location>
        <begin position="295"/>
        <end position="309"/>
    </location>
</feature>
<dbReference type="SUPFAM" id="SSF57716">
    <property type="entry name" value="Glucocorticoid receptor-like (DNA-binding domain)"/>
    <property type="match status" value="2"/>
</dbReference>
<evidence type="ECO:0000259" key="11">
    <source>
        <dbReference type="PROSITE" id="PS50114"/>
    </source>
</evidence>
<keyword evidence="3" id="KW-0677">Repeat</keyword>
<evidence type="ECO:0000256" key="4">
    <source>
        <dbReference type="ARBA" id="ARBA00022771"/>
    </source>
</evidence>
<dbReference type="PROSITE" id="PS00344">
    <property type="entry name" value="GATA_ZN_FINGER_1"/>
    <property type="match status" value="2"/>
</dbReference>
<dbReference type="PROSITE" id="PS50114">
    <property type="entry name" value="GATA_ZN_FINGER_2"/>
    <property type="match status" value="2"/>
</dbReference>
<keyword evidence="4 9" id="KW-0863">Zinc-finger</keyword>
<feature type="compositionally biased region" description="Polar residues" evidence="10">
    <location>
        <begin position="19"/>
        <end position="38"/>
    </location>
</feature>
<feature type="region of interest" description="Disordered" evidence="10">
    <location>
        <begin position="491"/>
        <end position="535"/>
    </location>
</feature>
<dbReference type="PANTHER" id="PTHR10071:SF335">
    <property type="entry name" value="IRON-SENSING TRANSCRIPTIONAL REPRESSOR-RELATED"/>
    <property type="match status" value="1"/>
</dbReference>
<dbReference type="GO" id="GO:0008270">
    <property type="term" value="F:zinc ion binding"/>
    <property type="evidence" value="ECO:0007669"/>
    <property type="project" value="UniProtKB-KW"/>
</dbReference>
<evidence type="ECO:0000313" key="12">
    <source>
        <dbReference type="EMBL" id="KAF3217999.1"/>
    </source>
</evidence>
<keyword evidence="5" id="KW-0862">Zinc</keyword>
<evidence type="ECO:0000313" key="14">
    <source>
        <dbReference type="Proteomes" id="UP000483672"/>
    </source>
</evidence>
<dbReference type="GO" id="GO:0000981">
    <property type="term" value="F:DNA-binding transcription factor activity, RNA polymerase II-specific"/>
    <property type="evidence" value="ECO:0007669"/>
    <property type="project" value="TreeGrafter"/>
</dbReference>
<dbReference type="GO" id="GO:0006879">
    <property type="term" value="P:intracellular iron ion homeostasis"/>
    <property type="evidence" value="ECO:0007669"/>
    <property type="project" value="UniProtKB-ARBA"/>
</dbReference>
<keyword evidence="8" id="KW-0539">Nucleus</keyword>
<dbReference type="AlphaFoldDB" id="A0A6G1M3H5"/>
<feature type="compositionally biased region" description="Basic and acidic residues" evidence="10">
    <location>
        <begin position="102"/>
        <end position="115"/>
    </location>
</feature>
<dbReference type="GO" id="GO:0000978">
    <property type="term" value="F:RNA polymerase II cis-regulatory region sequence-specific DNA binding"/>
    <property type="evidence" value="ECO:0007669"/>
    <property type="project" value="TreeGrafter"/>
</dbReference>
<feature type="compositionally biased region" description="Low complexity" evidence="10">
    <location>
        <begin position="429"/>
        <end position="438"/>
    </location>
</feature>
<dbReference type="InterPro" id="IPR039355">
    <property type="entry name" value="Transcription_factor_GATA"/>
</dbReference>
<feature type="compositionally biased region" description="Polar residues" evidence="10">
    <location>
        <begin position="629"/>
        <end position="640"/>
    </location>
</feature>
<dbReference type="GO" id="GO:0034757">
    <property type="term" value="P:negative regulation of iron ion transport"/>
    <property type="evidence" value="ECO:0007669"/>
    <property type="project" value="UniProtKB-ARBA"/>
</dbReference>
<feature type="domain" description="GATA-type" evidence="11">
    <location>
        <begin position="335"/>
        <end position="388"/>
    </location>
</feature>
<dbReference type="GO" id="GO:0000122">
    <property type="term" value="P:negative regulation of transcription by RNA polymerase II"/>
    <property type="evidence" value="ECO:0007669"/>
    <property type="project" value="TreeGrafter"/>
</dbReference>
<feature type="region of interest" description="Disordered" evidence="10">
    <location>
        <begin position="141"/>
        <end position="161"/>
    </location>
</feature>
<feature type="region of interest" description="Disordered" evidence="10">
    <location>
        <begin position="287"/>
        <end position="324"/>
    </location>
</feature>
<sequence length="992" mass="107557">MPGITIDIMANPEPHVDQHSPSPYMSTPEPTHQGTGTDNTDHQIETIVSKSIHTTTMPSKPNSEQQIDPSLDAIMEDVSASGTPSLSHDERSRSMDIQLPDRPVDDSFIDRRDESGSEAQSSPGQGFAYEEPQNLEQLATAAHESAMASTSVPQSKGQVCSNCGTTRTPLWRRAPNGLTICNACGLYLKARNAARPSTLKRPPNSVSIGGEGPIPIPAGQAQANTHAGAHYVADSHLTPGTCPGGGKCNGTGGQDGCDGCPAFNNRVSKAAKFVVAANGANAFAVDGPQGQSQPANGSFGASSAGSQNGDVQSVPRPASGPQLAEPRIDAVGQTTTAVPACQNCGTTITPLWRRDESGHTICNACGLYHKLHGVHRPETMKKSVIKRRKRVVPPSHFPPPPIPRHPLARPDYPSPQRQILPNEYHHSPHSSPQPSNYPSHRDDDARMSDTEDPSRPNYRAAMIGPDPSLVNSGRYAPQDFTNYRSVGTTLAPMTNSQAPDDLRLSPLQSTTSPSVGRKRSLSSGSHVSGEPADISTTRLQSISSILNQPATPMESQVLQMSTDPAVKRQQLLTRKRLAESEMQRITQESERIEKERAEIEKLLQRCQDELERLDSSDHPPAPIEPNPDDGSQTSNPQYSTPPEILAHASRETKRRLTGLREMRLERINAKDNEYVEPSRRKASGSLSQSPINDASGNPPNSPSRKIISPHSSCSSIKSNSVKAYRSHSRSSAITINVGGTFEAIDIAPDPESANYHDAPPASNFASPFRKPSRPSSATPEQRLTPSPHTPLAQPQDPDSTFDTIVSSIFSGVEEREVPLPLVQTPLTPADLTRRILVPTNSEAQAWDYSNINLTPIQREAVCGTIDAYKALSDAVKASIPAAKQIQEVLFDRAAGTPDTRRSENAITSFQRVSKKLVESCTLLREKEKALIQLRGYRLHGFDFAWRVDEDSPAASKPGIIMAKSYPTFKRVDITELPWLTATSNAFRRDFIR</sequence>
<feature type="compositionally biased region" description="Polar residues" evidence="10">
    <location>
        <begin position="684"/>
        <end position="698"/>
    </location>
</feature>
<dbReference type="InterPro" id="IPR000679">
    <property type="entry name" value="Znf_GATA"/>
</dbReference>
<dbReference type="GO" id="GO:0045944">
    <property type="term" value="P:positive regulation of transcription by RNA polymerase II"/>
    <property type="evidence" value="ECO:0007669"/>
    <property type="project" value="TreeGrafter"/>
</dbReference>
<evidence type="ECO:0000256" key="2">
    <source>
        <dbReference type="ARBA" id="ARBA00022723"/>
    </source>
</evidence>
<dbReference type="InterPro" id="IPR013088">
    <property type="entry name" value="Znf_NHR/GATA"/>
</dbReference>
<reference evidence="13 14" key="1">
    <citation type="submission" date="2019-06" db="EMBL/GenBank/DDBJ databases">
        <authorList>
            <person name="Palmer J.M."/>
        </authorList>
    </citation>
    <scope>NUCLEOTIDE SEQUENCE [LARGE SCALE GENOMIC DNA]</scope>
    <source>
        <strain evidence="13 14">TWF191</strain>
        <strain evidence="12">TWF679</strain>
    </source>
</reference>
<accession>A0A6G1M3H5</accession>
<evidence type="ECO:0000256" key="1">
    <source>
        <dbReference type="ARBA" id="ARBA00004123"/>
    </source>
</evidence>
<feature type="region of interest" description="Disordered" evidence="10">
    <location>
        <begin position="670"/>
        <end position="716"/>
    </location>
</feature>
<evidence type="ECO:0000256" key="5">
    <source>
        <dbReference type="ARBA" id="ARBA00022833"/>
    </source>
</evidence>
<name>A0A6G1M3H5_ORBOL</name>
<dbReference type="SMART" id="SM00401">
    <property type="entry name" value="ZnF_GATA"/>
    <property type="match status" value="2"/>
</dbReference>
<feature type="region of interest" description="Disordered" evidence="10">
    <location>
        <begin position="750"/>
        <end position="799"/>
    </location>
</feature>
<feature type="compositionally biased region" description="Basic and acidic residues" evidence="10">
    <location>
        <begin position="439"/>
        <end position="454"/>
    </location>
</feature>
<dbReference type="Pfam" id="PF00320">
    <property type="entry name" value="GATA"/>
    <property type="match status" value="2"/>
</dbReference>